<reference evidence="2" key="1">
    <citation type="submission" date="2016-12" db="EMBL/GenBank/DDBJ databases">
        <title>Complete Genome Sequence of Beggiatoa leptomitiformis D-401.</title>
        <authorList>
            <person name="Fomenkov A."/>
            <person name="Vincze T."/>
            <person name="Grabovich M."/>
            <person name="Anton B.P."/>
            <person name="Dubinina G."/>
            <person name="Orlova M."/>
            <person name="Belousova E."/>
            <person name="Roberts R.J."/>
        </authorList>
    </citation>
    <scope>NUCLEOTIDE SEQUENCE [LARGE SCALE GENOMIC DNA]</scope>
    <source>
        <strain evidence="2">D-401</strain>
    </source>
</reference>
<dbReference type="Pfam" id="PF01874">
    <property type="entry name" value="CitG"/>
    <property type="match status" value="1"/>
</dbReference>
<dbReference type="GO" id="GO:0005524">
    <property type="term" value="F:ATP binding"/>
    <property type="evidence" value="ECO:0007669"/>
    <property type="project" value="InterPro"/>
</dbReference>
<dbReference type="GO" id="GO:0046917">
    <property type="term" value="F:triphosphoribosyl-dephospho-CoA synthase activity"/>
    <property type="evidence" value="ECO:0007669"/>
    <property type="project" value="InterPro"/>
</dbReference>
<accession>A0A2N9YHN0</accession>
<name>A0A2N9YHN0_9GAMM</name>
<dbReference type="Proteomes" id="UP000234271">
    <property type="component" value="Chromosome"/>
</dbReference>
<proteinExistence type="predicted"/>
<sequence length="299" mass="32421">MSGLSASLIEQAVYAACVAELNAFKPGNVSIYSAGHGMTTADFIHSAKQIAPILANPSLSIGERILGSVEATQKAVACNTNLGIILLCAPLAKAAEQGDVLECLPTVLASLTQADACLTYQAIRLANPAGLGDVAEQDVQQVPTLSLLEIMRLAQTQDKIAYQYANNYIDIIKFLPTLNRLLTNGCALPTATVITYLHFLSDFLDTHIVRKWGRVIAEQVQQQARLWVAKEVFPSDTSLSAFDDWLKTRDINPGTSADLTVAVLFITQLRELFSGRDAKLKEGNAKRDSVRISYSTHND</sequence>
<dbReference type="PANTHER" id="PTHR42280">
    <property type="entry name" value="CITG FAMILY PROTEIN"/>
    <property type="match status" value="1"/>
</dbReference>
<dbReference type="OrthoDB" id="8525901at2"/>
<evidence type="ECO:0000313" key="1">
    <source>
        <dbReference type="EMBL" id="AUI69973.1"/>
    </source>
</evidence>
<keyword evidence="2" id="KW-1185">Reference proteome</keyword>
<dbReference type="RefSeq" id="WP_062151900.1">
    <property type="nucleotide sequence ID" value="NZ_CP012373.2"/>
</dbReference>
<dbReference type="Gene3D" id="1.10.4200.10">
    <property type="entry name" value="Triphosphoribosyl-dephospho-CoA protein"/>
    <property type="match status" value="1"/>
</dbReference>
<protein>
    <submittedName>
        <fullName evidence="1">Triphosphoribosyl-dephospho-CoA synthase</fullName>
    </submittedName>
</protein>
<dbReference type="PANTHER" id="PTHR42280:SF1">
    <property type="entry name" value="CITG FAMILY PROTEIN"/>
    <property type="match status" value="1"/>
</dbReference>
<organism evidence="1 2">
    <name type="scientific">Beggiatoa leptomitoformis</name>
    <dbReference type="NCBI Taxonomy" id="288004"/>
    <lineage>
        <taxon>Bacteria</taxon>
        <taxon>Pseudomonadati</taxon>
        <taxon>Pseudomonadota</taxon>
        <taxon>Gammaproteobacteria</taxon>
        <taxon>Thiotrichales</taxon>
        <taxon>Thiotrichaceae</taxon>
        <taxon>Beggiatoa</taxon>
    </lineage>
</organism>
<dbReference type="EMBL" id="CP018889">
    <property type="protein sequence ID" value="AUI69973.1"/>
    <property type="molecule type" value="Genomic_DNA"/>
</dbReference>
<evidence type="ECO:0000313" key="2">
    <source>
        <dbReference type="Proteomes" id="UP000234271"/>
    </source>
</evidence>
<dbReference type="AlphaFoldDB" id="A0A2N9YHN0"/>
<dbReference type="InterPro" id="IPR002736">
    <property type="entry name" value="CitG"/>
</dbReference>
<gene>
    <name evidence="1" type="ORF">BLE401_15545</name>
</gene>